<reference evidence="5" key="2">
    <citation type="submission" date="2022-01" db="EMBL/GenBank/DDBJ databases">
        <authorList>
            <person name="Yamashiro T."/>
            <person name="Shiraishi A."/>
            <person name="Satake H."/>
            <person name="Nakayama K."/>
        </authorList>
    </citation>
    <scope>NUCLEOTIDE SEQUENCE</scope>
</reference>
<keyword evidence="5" id="KW-0695">RNA-directed DNA polymerase</keyword>
<dbReference type="Pfam" id="PF17921">
    <property type="entry name" value="Integrase_H2C2"/>
    <property type="match status" value="1"/>
</dbReference>
<dbReference type="Pfam" id="PF00078">
    <property type="entry name" value="RVT_1"/>
    <property type="match status" value="1"/>
</dbReference>
<evidence type="ECO:0000259" key="3">
    <source>
        <dbReference type="Pfam" id="PF17919"/>
    </source>
</evidence>
<dbReference type="InterPro" id="IPR043502">
    <property type="entry name" value="DNA/RNA_pol_sf"/>
</dbReference>
<dbReference type="SUPFAM" id="SSF56672">
    <property type="entry name" value="DNA/RNA polymerases"/>
    <property type="match status" value="1"/>
</dbReference>
<dbReference type="Gene3D" id="3.10.10.10">
    <property type="entry name" value="HIV Type 1 Reverse Transcriptase, subunit A, domain 1"/>
    <property type="match status" value="1"/>
</dbReference>
<keyword evidence="5" id="KW-0548">Nucleotidyltransferase</keyword>
<dbReference type="InterPro" id="IPR053134">
    <property type="entry name" value="RNA-dir_DNA_polymerase"/>
</dbReference>
<dbReference type="Gene3D" id="2.40.70.10">
    <property type="entry name" value="Acid Proteases"/>
    <property type="match status" value="1"/>
</dbReference>
<accession>A0ABQ4ZJX7</accession>
<dbReference type="InterPro" id="IPR043128">
    <property type="entry name" value="Rev_trsase/Diguanyl_cyclase"/>
</dbReference>
<dbReference type="InterPro" id="IPR041577">
    <property type="entry name" value="RT_RNaseH_2"/>
</dbReference>
<dbReference type="Pfam" id="PF17919">
    <property type="entry name" value="RT_RNaseH_2"/>
    <property type="match status" value="1"/>
</dbReference>
<dbReference type="Gene3D" id="3.30.70.270">
    <property type="match status" value="1"/>
</dbReference>
<sequence>MMIKNPPLEQTRGPKEEGQEKILNLPVLQEKRQPRQQERLLQVFETGVHNEQPEEEVHPLLDWFQQPKRLPSPDRAWNKSIPADHKSVQPWLSNLERRQDPRESFDELTDKTFDFSAFVMNRLNVTTLTPELLACLIFELMKGTCRHVIPFHHFINNDLEYLRGGESSRKYSTSVTKTKAADYGHIKWIEDLVPNSMWSQVIVNYNKFALWGISHWGKKRRQFYAFATTRESACDGMNDILYKFKEGDFHRLRIQDIEDMLLLLVQGKVNLKIRRILKDGGEVQNKLYPESMLSLQTYSQEKSELCAKGRMDGSMYARLTGDCSKAMLAILQGLIDGWMWHMIQGLQMITWGLDKIRRLDEATQSSSSRSFCWDIKERLLTTNQSVFGAVVGECMQTRSSSKFVGEPSTNPTSTIPKRRNRRRSIQRVEPFSLVETPVVTMADQRTMAELLRAPTEGYAEAIVVPPIPAEHFELKHSLINLVTSKQFFGFEKEDPHAHIRYFNKITSTLKYKDVPETSIKLMLFPFSIDGPARIWLDKEPSRSILTWDDLDLLRACPHHGFTELHQLDTFYNGLNPSDQDSLNSAAGGNLLERSAQDVLKIIENKSKVRNSRNKPIVSQVKASNVDSLEIASAVASAVTNAMTAMFKQHQVTSALSSVKAVEESCVTCGGAHSYRRCPATDGNTFLGYQDNIQGYVLAAAVNYNQGNTRYHPQNVANQIRPSAPAYQASIHQPQVVTTSDFSNYIKANDAVMKNMQTQMTSLTNSNIELKNMFGQFMKMNTASTSGSSSLPSNTVANPRGDLKEITTRSGISYDGPPIPPRSSSLPKVVERKPKVTKDTVQPSTENIQPPVVQIQAPIDELVVAPKPKPSIPYPSRANKQKLREKDDNLALKFVEIFRELHFELSFADSLLHMPKFDSMFKSLLNNKEKFSDLAKTPMNENCLAVILKKLPEKLGDPVKFLIPCDFWELVECLALADLGLSIDLMPLSIWKNLSLPELTHTQMILELADRSTTSPSGISEDVFVKVGKFHFPADFVVVDYVVDPRVPLILGRPFLRTARALIDVYGEELTLRVDDKAITFKVGQTSRYSYNDAVSINRIDVIDVACEEYAQEVLGFSDSSTSGNPTPSLDPILSTSSPSLTPFEEGDFILEEIKAYLLLLEKLLNDDPSSPLPPKELHVEELKIVKSYIDDPPELELKDLPSHLEYEFLVCTDKLPIIIAKYLKEDEKVRLLKVLKSHKRAIVWKISDIKGIDPQFCTHKILIEDDSKPTIQHQRWVNPKIHEVIKKEVIKLLDAELIYPISDSPWVSPVHCVPKKGGITVIENDDNELIPTRLVTGWRVCIDYRKLNDATRKDHFPLPFMDQMLERLAGNEYYCFLDGFSGYFQIPIEPQDQEKTTFTCPYGTFAYRCMPFGLCNAPGTFQRCMMAIFHDMIEETMEVFMDDFSVFGDSFSSCLSHLDKMLKRCEDTNLVLNWEKCHFMVKEGIVLGYKISKSGIEVDKAKVDVIAKLPHLTFKKLTEAPILVAPDWDLPLEIMCDASDYAVGAVLGQRAKNLAADHLSRLENPHQDVLENKEITETFPLETLGMVTFRGDDSTPWFADFANYHAGNFVIKGMSSQQKNKFFKDVKHYFWDDPYLFKICADQVIRRCVYGQEVVDILTACHNGPTGGHYGANYTAKKVFDSGFFWPTIYRDAHDLVTRCDACQRQGKISQRDEMPQNAIQVCEIFDVWGINFIGPLPSSRENKYILVAVDYLSKWVEAKALPTNDA</sequence>
<name>A0ABQ4ZJX7_9ASTR</name>
<dbReference type="CDD" id="cd01647">
    <property type="entry name" value="RT_LTR"/>
    <property type="match status" value="1"/>
</dbReference>
<comment type="caution">
    <text evidence="5">The sequence shown here is derived from an EMBL/GenBank/DDBJ whole genome shotgun (WGS) entry which is preliminary data.</text>
</comment>
<evidence type="ECO:0000259" key="2">
    <source>
        <dbReference type="Pfam" id="PF00078"/>
    </source>
</evidence>
<proteinExistence type="predicted"/>
<keyword evidence="5" id="KW-0808">Transferase</keyword>
<dbReference type="InterPro" id="IPR000477">
    <property type="entry name" value="RT_dom"/>
</dbReference>
<dbReference type="GO" id="GO:0003964">
    <property type="term" value="F:RNA-directed DNA polymerase activity"/>
    <property type="evidence" value="ECO:0007669"/>
    <property type="project" value="UniProtKB-KW"/>
</dbReference>
<feature type="compositionally biased region" description="Basic and acidic residues" evidence="1">
    <location>
        <begin position="828"/>
        <end position="837"/>
    </location>
</feature>
<feature type="compositionally biased region" description="Polar residues" evidence="1">
    <location>
        <begin position="401"/>
        <end position="415"/>
    </location>
</feature>
<evidence type="ECO:0000259" key="4">
    <source>
        <dbReference type="Pfam" id="PF17921"/>
    </source>
</evidence>
<feature type="domain" description="Integrase zinc-binding" evidence="4">
    <location>
        <begin position="1655"/>
        <end position="1706"/>
    </location>
</feature>
<dbReference type="CDD" id="cd00303">
    <property type="entry name" value="retropepsin_like"/>
    <property type="match status" value="1"/>
</dbReference>
<feature type="region of interest" description="Disordered" evidence="1">
    <location>
        <begin position="1"/>
        <end position="20"/>
    </location>
</feature>
<dbReference type="Proteomes" id="UP001151760">
    <property type="component" value="Unassembled WGS sequence"/>
</dbReference>
<organism evidence="5 6">
    <name type="scientific">Tanacetum coccineum</name>
    <dbReference type="NCBI Taxonomy" id="301880"/>
    <lineage>
        <taxon>Eukaryota</taxon>
        <taxon>Viridiplantae</taxon>
        <taxon>Streptophyta</taxon>
        <taxon>Embryophyta</taxon>
        <taxon>Tracheophyta</taxon>
        <taxon>Spermatophyta</taxon>
        <taxon>Magnoliopsida</taxon>
        <taxon>eudicotyledons</taxon>
        <taxon>Gunneridae</taxon>
        <taxon>Pentapetalae</taxon>
        <taxon>asterids</taxon>
        <taxon>campanulids</taxon>
        <taxon>Asterales</taxon>
        <taxon>Asteraceae</taxon>
        <taxon>Asteroideae</taxon>
        <taxon>Anthemideae</taxon>
        <taxon>Anthemidinae</taxon>
        <taxon>Tanacetum</taxon>
    </lineage>
</organism>
<dbReference type="PANTHER" id="PTHR24559">
    <property type="entry name" value="TRANSPOSON TY3-I GAG-POL POLYPROTEIN"/>
    <property type="match status" value="1"/>
</dbReference>
<dbReference type="InterPro" id="IPR041588">
    <property type="entry name" value="Integrase_H2C2"/>
</dbReference>
<reference evidence="5" key="1">
    <citation type="journal article" date="2022" name="Int. J. Mol. Sci.">
        <title>Draft Genome of Tanacetum Coccineum: Genomic Comparison of Closely Related Tanacetum-Family Plants.</title>
        <authorList>
            <person name="Yamashiro T."/>
            <person name="Shiraishi A."/>
            <person name="Nakayama K."/>
            <person name="Satake H."/>
        </authorList>
    </citation>
    <scope>NUCLEOTIDE SEQUENCE</scope>
</reference>
<feature type="region of interest" description="Disordered" evidence="1">
    <location>
        <begin position="401"/>
        <end position="421"/>
    </location>
</feature>
<dbReference type="EMBL" id="BQNB010011433">
    <property type="protein sequence ID" value="GJS90519.1"/>
    <property type="molecule type" value="Genomic_DNA"/>
</dbReference>
<dbReference type="SUPFAM" id="SSF53098">
    <property type="entry name" value="Ribonuclease H-like"/>
    <property type="match status" value="1"/>
</dbReference>
<dbReference type="InterPro" id="IPR012337">
    <property type="entry name" value="RNaseH-like_sf"/>
</dbReference>
<dbReference type="InterPro" id="IPR021109">
    <property type="entry name" value="Peptidase_aspartic_dom_sf"/>
</dbReference>
<dbReference type="Gene3D" id="3.30.420.10">
    <property type="entry name" value="Ribonuclease H-like superfamily/Ribonuclease H"/>
    <property type="match status" value="1"/>
</dbReference>
<dbReference type="Gene3D" id="1.10.340.70">
    <property type="match status" value="1"/>
</dbReference>
<feature type="region of interest" description="Disordered" evidence="1">
    <location>
        <begin position="807"/>
        <end position="843"/>
    </location>
</feature>
<evidence type="ECO:0000313" key="5">
    <source>
        <dbReference type="EMBL" id="GJS90519.1"/>
    </source>
</evidence>
<evidence type="ECO:0000313" key="6">
    <source>
        <dbReference type="Proteomes" id="UP001151760"/>
    </source>
</evidence>
<feature type="domain" description="Reverse transcriptase" evidence="2">
    <location>
        <begin position="1335"/>
        <end position="1491"/>
    </location>
</feature>
<feature type="domain" description="Reverse transcriptase/retrotransposon-derived protein RNase H-like" evidence="3">
    <location>
        <begin position="1515"/>
        <end position="1553"/>
    </location>
</feature>
<keyword evidence="6" id="KW-1185">Reference proteome</keyword>
<gene>
    <name evidence="5" type="ORF">Tco_0773155</name>
</gene>
<protein>
    <submittedName>
        <fullName evidence="5">Reverse transcriptase domain-containing protein</fullName>
    </submittedName>
</protein>
<dbReference type="InterPro" id="IPR036397">
    <property type="entry name" value="RNaseH_sf"/>
</dbReference>
<dbReference type="PANTHER" id="PTHR24559:SF444">
    <property type="entry name" value="REVERSE TRANSCRIPTASE DOMAIN-CONTAINING PROTEIN"/>
    <property type="match status" value="1"/>
</dbReference>
<evidence type="ECO:0000256" key="1">
    <source>
        <dbReference type="SAM" id="MobiDB-lite"/>
    </source>
</evidence>